<dbReference type="GO" id="GO:0006044">
    <property type="term" value="P:N-acetylglucosamine metabolic process"/>
    <property type="evidence" value="ECO:0007669"/>
    <property type="project" value="TreeGrafter"/>
</dbReference>
<organism evidence="1 2">
    <name type="scientific">Bombardia bombarda</name>
    <dbReference type="NCBI Taxonomy" id="252184"/>
    <lineage>
        <taxon>Eukaryota</taxon>
        <taxon>Fungi</taxon>
        <taxon>Dikarya</taxon>
        <taxon>Ascomycota</taxon>
        <taxon>Pezizomycotina</taxon>
        <taxon>Sordariomycetes</taxon>
        <taxon>Sordariomycetidae</taxon>
        <taxon>Sordariales</taxon>
        <taxon>Lasiosphaeriaceae</taxon>
        <taxon>Bombardia</taxon>
    </lineage>
</organism>
<sequence length="238" mass="27786">MTPASPDNEQDHLPYWQVNVPKHQRTDECPPGLRGVSDKDRAIIGTPNCQYQVDTWPVVQKRVADNKLDEFRRSPSGLRAYRIFSWRIKQEHESVEKFVLGTRLHWPKPVVAKGKKPFEDDDDVKILWNDWPYGIDGRIVHLVVWTKFELEEDPLTKDLADEARAAIDTYVRRVFSGMDDDHVVWFKNWRSIKSVHALEHFHVMLFEPDPKFVKEITNGDVPLFQRDAQGMDLALRSS</sequence>
<evidence type="ECO:0000313" key="2">
    <source>
        <dbReference type="Proteomes" id="UP001174934"/>
    </source>
</evidence>
<reference evidence="1" key="1">
    <citation type="submission" date="2023-06" db="EMBL/GenBank/DDBJ databases">
        <title>Genome-scale phylogeny and comparative genomics of the fungal order Sordariales.</title>
        <authorList>
            <consortium name="Lawrence Berkeley National Laboratory"/>
            <person name="Hensen N."/>
            <person name="Bonometti L."/>
            <person name="Westerberg I."/>
            <person name="Brannstrom I.O."/>
            <person name="Guillou S."/>
            <person name="Cros-Aarteil S."/>
            <person name="Calhoun S."/>
            <person name="Haridas S."/>
            <person name="Kuo A."/>
            <person name="Mondo S."/>
            <person name="Pangilinan J."/>
            <person name="Riley R."/>
            <person name="LaButti K."/>
            <person name="Andreopoulos B."/>
            <person name="Lipzen A."/>
            <person name="Chen C."/>
            <person name="Yanf M."/>
            <person name="Daum C."/>
            <person name="Ng V."/>
            <person name="Clum A."/>
            <person name="Steindorff A."/>
            <person name="Ohm R."/>
            <person name="Martin F."/>
            <person name="Silar P."/>
            <person name="Natvig D."/>
            <person name="Lalanne C."/>
            <person name="Gautier V."/>
            <person name="Ament-velasquez S.L."/>
            <person name="Kruys A."/>
            <person name="Hutchinson M.I."/>
            <person name="Powell A.J."/>
            <person name="Barry K."/>
            <person name="Miller A.N."/>
            <person name="Grigoriev I.V."/>
            <person name="Debuchy R."/>
            <person name="Gladieux P."/>
            <person name="Thoren M.H."/>
            <person name="Johannesson H."/>
        </authorList>
    </citation>
    <scope>NUCLEOTIDE SEQUENCE</scope>
    <source>
        <strain evidence="1">SMH3391-2</strain>
    </source>
</reference>
<dbReference type="PANTHER" id="PTHR35020:SF4">
    <property type="entry name" value="N-ACETYLGLUCOSAMINE-INDUCED PROTEIN 1"/>
    <property type="match status" value="1"/>
</dbReference>
<dbReference type="PANTHER" id="PTHR35020">
    <property type="entry name" value="N-ACETYLGLUCOSAMINE-INDUCED PROTEIN 1"/>
    <property type="match status" value="1"/>
</dbReference>
<keyword evidence="2" id="KW-1185">Reference proteome</keyword>
<dbReference type="AlphaFoldDB" id="A0AA39WMZ8"/>
<dbReference type="Proteomes" id="UP001174934">
    <property type="component" value="Unassembled WGS sequence"/>
</dbReference>
<dbReference type="GO" id="GO:0005737">
    <property type="term" value="C:cytoplasm"/>
    <property type="evidence" value="ECO:0007669"/>
    <property type="project" value="TreeGrafter"/>
</dbReference>
<evidence type="ECO:0008006" key="3">
    <source>
        <dbReference type="Google" id="ProtNLM"/>
    </source>
</evidence>
<comment type="caution">
    <text evidence="1">The sequence shown here is derived from an EMBL/GenBank/DDBJ whole genome shotgun (WGS) entry which is preliminary data.</text>
</comment>
<dbReference type="Pfam" id="PF12239">
    <property type="entry name" value="DUF3605"/>
    <property type="match status" value="1"/>
</dbReference>
<name>A0AA39WMZ8_9PEZI</name>
<accession>A0AA39WMZ8</accession>
<proteinExistence type="predicted"/>
<protein>
    <recommendedName>
        <fullName evidence="3">N-acetylglucosamine-induced protein 1</fullName>
    </recommendedName>
</protein>
<dbReference type="EMBL" id="JAULSR010000005">
    <property type="protein sequence ID" value="KAK0618346.1"/>
    <property type="molecule type" value="Genomic_DNA"/>
</dbReference>
<gene>
    <name evidence="1" type="ORF">B0T17DRAFT_509890</name>
</gene>
<dbReference type="InterPro" id="IPR022036">
    <property type="entry name" value="DUF3605"/>
</dbReference>
<evidence type="ECO:0000313" key="1">
    <source>
        <dbReference type="EMBL" id="KAK0618346.1"/>
    </source>
</evidence>